<keyword evidence="3" id="KW-0813">Transport</keyword>
<dbReference type="Pfam" id="PF02705">
    <property type="entry name" value="K_trans"/>
    <property type="match status" value="2"/>
</dbReference>
<dbReference type="InterPro" id="IPR053951">
    <property type="entry name" value="K_trans_N"/>
</dbReference>
<evidence type="ECO:0000313" key="14">
    <source>
        <dbReference type="EMBL" id="KXZ55129.1"/>
    </source>
</evidence>
<feature type="transmembrane region" description="Helical" evidence="11">
    <location>
        <begin position="193"/>
        <end position="214"/>
    </location>
</feature>
<proteinExistence type="inferred from homology"/>
<gene>
    <name evidence="14" type="ORF">GPECTOR_3g280</name>
</gene>
<evidence type="ECO:0000256" key="9">
    <source>
        <dbReference type="ARBA" id="ARBA00023136"/>
    </source>
</evidence>
<evidence type="ECO:0000256" key="1">
    <source>
        <dbReference type="ARBA" id="ARBA00004141"/>
    </source>
</evidence>
<feature type="transmembrane region" description="Helical" evidence="11">
    <location>
        <begin position="365"/>
        <end position="385"/>
    </location>
</feature>
<name>A0A150GZ51_GONPE</name>
<evidence type="ECO:0000256" key="2">
    <source>
        <dbReference type="ARBA" id="ARBA00008440"/>
    </source>
</evidence>
<dbReference type="GO" id="GO:0016020">
    <property type="term" value="C:membrane"/>
    <property type="evidence" value="ECO:0007669"/>
    <property type="project" value="UniProtKB-SubCell"/>
</dbReference>
<evidence type="ECO:0000259" key="12">
    <source>
        <dbReference type="Pfam" id="PF02705"/>
    </source>
</evidence>
<dbReference type="AlphaFoldDB" id="A0A150GZ51"/>
<reference evidence="15" key="1">
    <citation type="journal article" date="2016" name="Nat. Commun.">
        <title>The Gonium pectorale genome demonstrates co-option of cell cycle regulation during the evolution of multicellularity.</title>
        <authorList>
            <person name="Hanschen E.R."/>
            <person name="Marriage T.N."/>
            <person name="Ferris P.J."/>
            <person name="Hamaji T."/>
            <person name="Toyoda A."/>
            <person name="Fujiyama A."/>
            <person name="Neme R."/>
            <person name="Noguchi H."/>
            <person name="Minakuchi Y."/>
            <person name="Suzuki M."/>
            <person name="Kawai-Toyooka H."/>
            <person name="Smith D.R."/>
            <person name="Sparks H."/>
            <person name="Anderson J."/>
            <person name="Bakaric R."/>
            <person name="Luria V."/>
            <person name="Karger A."/>
            <person name="Kirschner M.W."/>
            <person name="Durand P.M."/>
            <person name="Michod R.E."/>
            <person name="Nozaki H."/>
            <person name="Olson B.J."/>
        </authorList>
    </citation>
    <scope>NUCLEOTIDE SEQUENCE [LARGE SCALE GENOMIC DNA]</scope>
    <source>
        <strain evidence="15">NIES-2863</strain>
    </source>
</reference>
<keyword evidence="4" id="KW-0633">Potassium transport</keyword>
<keyword evidence="8" id="KW-0406">Ion transport</keyword>
<feature type="compositionally biased region" description="Low complexity" evidence="10">
    <location>
        <begin position="626"/>
        <end position="638"/>
    </location>
</feature>
<feature type="transmembrane region" description="Helical" evidence="11">
    <location>
        <begin position="422"/>
        <end position="440"/>
    </location>
</feature>
<evidence type="ECO:0000256" key="10">
    <source>
        <dbReference type="SAM" id="MobiDB-lite"/>
    </source>
</evidence>
<evidence type="ECO:0000256" key="6">
    <source>
        <dbReference type="ARBA" id="ARBA00022958"/>
    </source>
</evidence>
<dbReference type="InterPro" id="IPR003855">
    <property type="entry name" value="K+_transporter"/>
</dbReference>
<keyword evidence="5 11" id="KW-0812">Transmembrane</keyword>
<keyword evidence="7 11" id="KW-1133">Transmembrane helix</keyword>
<evidence type="ECO:0000256" key="4">
    <source>
        <dbReference type="ARBA" id="ARBA00022538"/>
    </source>
</evidence>
<feature type="transmembrane region" description="Helical" evidence="11">
    <location>
        <begin position="158"/>
        <end position="181"/>
    </location>
</feature>
<feature type="transmembrane region" description="Helical" evidence="11">
    <location>
        <begin position="271"/>
        <end position="294"/>
    </location>
</feature>
<dbReference type="STRING" id="33097.A0A150GZ51"/>
<feature type="region of interest" description="Disordered" evidence="10">
    <location>
        <begin position="598"/>
        <end position="672"/>
    </location>
</feature>
<feature type="compositionally biased region" description="Basic and acidic residues" evidence="10">
    <location>
        <begin position="21"/>
        <end position="32"/>
    </location>
</feature>
<feature type="transmembrane region" description="Helical" evidence="11">
    <location>
        <begin position="452"/>
        <end position="470"/>
    </location>
</feature>
<evidence type="ECO:0000256" key="5">
    <source>
        <dbReference type="ARBA" id="ARBA00022692"/>
    </source>
</evidence>
<dbReference type="Pfam" id="PF22776">
    <property type="entry name" value="K_trans_C"/>
    <property type="match status" value="1"/>
</dbReference>
<dbReference type="OrthoDB" id="504708at2759"/>
<feature type="transmembrane region" description="Helical" evidence="11">
    <location>
        <begin position="314"/>
        <end position="337"/>
    </location>
</feature>
<keyword evidence="15" id="KW-1185">Reference proteome</keyword>
<feature type="transmembrane region" description="Helical" evidence="11">
    <location>
        <begin position="80"/>
        <end position="105"/>
    </location>
</feature>
<accession>A0A150GZ51</accession>
<comment type="similarity">
    <text evidence="2">Belongs to the HAK/KUP transporter (TC 2.A.72.3) family.</text>
</comment>
<organism evidence="14 15">
    <name type="scientific">Gonium pectorale</name>
    <name type="common">Green alga</name>
    <dbReference type="NCBI Taxonomy" id="33097"/>
    <lineage>
        <taxon>Eukaryota</taxon>
        <taxon>Viridiplantae</taxon>
        <taxon>Chlorophyta</taxon>
        <taxon>core chlorophytes</taxon>
        <taxon>Chlorophyceae</taxon>
        <taxon>CS clade</taxon>
        <taxon>Chlamydomonadales</taxon>
        <taxon>Volvocaceae</taxon>
        <taxon>Gonium</taxon>
    </lineage>
</organism>
<evidence type="ECO:0000256" key="11">
    <source>
        <dbReference type="SAM" id="Phobius"/>
    </source>
</evidence>
<dbReference type="EMBL" id="LSYV01000004">
    <property type="protein sequence ID" value="KXZ55129.1"/>
    <property type="molecule type" value="Genomic_DNA"/>
</dbReference>
<feature type="domain" description="K+ potassium transporter C-terminal" evidence="13">
    <location>
        <begin position="501"/>
        <end position="581"/>
    </location>
</feature>
<evidence type="ECO:0000256" key="7">
    <source>
        <dbReference type="ARBA" id="ARBA00022989"/>
    </source>
</evidence>
<feature type="domain" description="K+ potassium transporter integral membrane" evidence="12">
    <location>
        <begin position="149"/>
        <end position="480"/>
    </location>
</feature>
<evidence type="ECO:0000313" key="15">
    <source>
        <dbReference type="Proteomes" id="UP000075714"/>
    </source>
</evidence>
<feature type="transmembrane region" description="Helical" evidence="11">
    <location>
        <begin position="397"/>
        <end position="415"/>
    </location>
</feature>
<feature type="domain" description="K+ potassium transporter integral membrane" evidence="12">
    <location>
        <begin position="82"/>
        <end position="148"/>
    </location>
</feature>
<feature type="region of interest" description="Disordered" evidence="10">
    <location>
        <begin position="724"/>
        <end position="760"/>
    </location>
</feature>
<comment type="caution">
    <text evidence="14">The sequence shown here is derived from an EMBL/GenBank/DDBJ whole genome shotgun (WGS) entry which is preliminary data.</text>
</comment>
<feature type="transmembrane region" description="Helical" evidence="11">
    <location>
        <begin position="240"/>
        <end position="259"/>
    </location>
</feature>
<protein>
    <recommendedName>
        <fullName evidence="16">Potassium transporter</fullName>
    </recommendedName>
</protein>
<feature type="region of interest" description="Disordered" evidence="10">
    <location>
        <begin position="1"/>
        <end position="67"/>
    </location>
</feature>
<feature type="compositionally biased region" description="Low complexity" evidence="10">
    <location>
        <begin position="728"/>
        <end position="749"/>
    </location>
</feature>
<keyword evidence="9 11" id="KW-0472">Membrane</keyword>
<evidence type="ECO:0000259" key="13">
    <source>
        <dbReference type="Pfam" id="PF22776"/>
    </source>
</evidence>
<evidence type="ECO:0000256" key="3">
    <source>
        <dbReference type="ARBA" id="ARBA00022448"/>
    </source>
</evidence>
<dbReference type="PANTHER" id="PTHR30540:SF83">
    <property type="entry name" value="K+ POTASSIUM TRANSPORTER"/>
    <property type="match status" value="1"/>
</dbReference>
<evidence type="ECO:0000256" key="8">
    <source>
        <dbReference type="ARBA" id="ARBA00023065"/>
    </source>
</evidence>
<dbReference type="PANTHER" id="PTHR30540">
    <property type="entry name" value="OSMOTIC STRESS POTASSIUM TRANSPORTER"/>
    <property type="match status" value="1"/>
</dbReference>
<keyword evidence="6" id="KW-0630">Potassium</keyword>
<evidence type="ECO:0008006" key="16">
    <source>
        <dbReference type="Google" id="ProtNLM"/>
    </source>
</evidence>
<dbReference type="GO" id="GO:0015079">
    <property type="term" value="F:potassium ion transmembrane transporter activity"/>
    <property type="evidence" value="ECO:0007669"/>
    <property type="project" value="InterPro"/>
</dbReference>
<dbReference type="InterPro" id="IPR053952">
    <property type="entry name" value="K_trans_C"/>
</dbReference>
<feature type="transmembrane region" description="Helical" evidence="11">
    <location>
        <begin position="117"/>
        <end position="138"/>
    </location>
</feature>
<comment type="subcellular location">
    <subcellularLocation>
        <location evidence="1">Membrane</location>
        <topology evidence="1">Multi-pass membrane protein</topology>
    </subcellularLocation>
</comment>
<feature type="compositionally biased region" description="Gly residues" evidence="10">
    <location>
        <begin position="639"/>
        <end position="659"/>
    </location>
</feature>
<sequence>MANTVERLPASAEPSGPSDLALERRKGTETADQRPGAKTRLPAAQLPTREPSAADPASLPHGPSHSAHGGRPLSWGAFALLAWSSIGVIFGDIATSPLYVYINVFSTLKVTPSRADVLGAAGLIFWTLTLEVLVKYIGVVLRADDKGQVLSAVSGLRVAVPSLSQEVVIAVTVVVLCGVFLLQQLGTGQVGRVFAPIIALWLLSNAAINIYNIVRYGGSVFAALNPYYIVLLFARHGSTAWHSLGAVMLAITGAEALFADLGHFSRGSISVAFGGLAYPCLVITYLGQAAHVIARPAETDAFWASLPSPLLYPMLVLATLATVVASQALISGVFSIVRQAMILGAFPPVRVVHTGGRNPAAATQVYVPLVNALLFVLCVATVVGFRDTVALGKAYGLAVMTDILTTTCLICLVMLTVWEVSLLLLVPYAVVFLALEGAYWSANIVKVPEGGWFTLAVALGVSAIMLIWWAGSRRLGERLKAITLGAKIQVGEESDALLAPLPPVLVHFLRNVQAIHSVCIFLSVRRLPTPSMSRRHRLLVYQPHGATPPNFYQARAGGVHGVVARYGYLDVLDHGPAFLSELLDAVLKRLVAAAKTAGASKLPGPGGGGGGSRLPSSGRDQQAVEAASYGHSISSDSGSGAGGQLGGGAGGDEGGGGDIEMGRPLARRGQHDPWITLRAASRERSSSVRGNGGGDALPAATAPLPVLLEHDAATAPFVSVGSPGAEVGLPGTEPAEEAAASEPGPSAAGRHGDRGPACQLGGEPLTAAGVGMPAGGICGGGRGSSDGGDQLAVAAALRKDVEDAVAAFLEAQLHGVVYYASRSLVRANSAASAWPLGHWLVYGLIYRWLAAVAFVDMESWRVPTEHLVDLGMEVEI</sequence>
<dbReference type="Proteomes" id="UP000075714">
    <property type="component" value="Unassembled WGS sequence"/>
</dbReference>